<dbReference type="PANTHER" id="PTHR13587">
    <property type="entry name" value="INTEGRATOR COMPLEX SUBUNIT 3"/>
    <property type="match status" value="1"/>
</dbReference>
<evidence type="ECO:0000313" key="2">
    <source>
        <dbReference type="EMBL" id="MBX68489.1"/>
    </source>
</evidence>
<proteinExistence type="predicted"/>
<sequence length="439" mass="50312">MASRLLKTGTHEAQNELELSMRQAFEELEPKLRPPFPLAIPNPQEYSQLNRALLYGVLTEPHLAKTHIKHLHAFVTDGYEFFVGLILRIVDELYAKLVDPVRVQLISAVKEMVDVLGVGCDRLFVSLLRQIVGGDSSDGNLWLCFELVGLFLSKFGCLIDEKPLVLTSALYVYLRLLADHCRVSGNPKVEFLKQLEIEFCVKMIRENFSSCMKIGRDLIRLLQDLFHVPDFRALWRDLVLSPGEFNAAGFSDISQLYCIRTSSRYFLLRITPEMEIQLRFLLSHVKFGDQKRYQVWFAKKFLFGPERETLVSDIVRFICCAHHPSNEIIHSKIVPRWAAIGWLMSTCGKNYVTASVKLALFYDWLFFDERVDNIMSIEPAMLLMVCSMPKYMGITRSLLDFLLLLVDNYDVDRKDIIIKGISSAFGALVRKGVVQSLDV</sequence>
<dbReference type="Pfam" id="PF10189">
    <property type="entry name" value="Ints3_N"/>
    <property type="match status" value="1"/>
</dbReference>
<feature type="domain" description="Integrator complex subunit 3 N-terminal" evidence="1">
    <location>
        <begin position="44"/>
        <end position="438"/>
    </location>
</feature>
<dbReference type="EMBL" id="GGEC01088005">
    <property type="protein sequence ID" value="MBX68489.1"/>
    <property type="molecule type" value="Transcribed_RNA"/>
</dbReference>
<evidence type="ECO:0000259" key="1">
    <source>
        <dbReference type="Pfam" id="PF10189"/>
    </source>
</evidence>
<dbReference type="PANTHER" id="PTHR13587:SF7">
    <property type="entry name" value="INTEGRATOR COMPLEX SUBUNIT 3"/>
    <property type="match status" value="1"/>
</dbReference>
<dbReference type="InterPro" id="IPR019333">
    <property type="entry name" value="INTS3_N"/>
</dbReference>
<organism evidence="2">
    <name type="scientific">Rhizophora mucronata</name>
    <name type="common">Asiatic mangrove</name>
    <dbReference type="NCBI Taxonomy" id="61149"/>
    <lineage>
        <taxon>Eukaryota</taxon>
        <taxon>Viridiplantae</taxon>
        <taxon>Streptophyta</taxon>
        <taxon>Embryophyta</taxon>
        <taxon>Tracheophyta</taxon>
        <taxon>Spermatophyta</taxon>
        <taxon>Magnoliopsida</taxon>
        <taxon>eudicotyledons</taxon>
        <taxon>Gunneridae</taxon>
        <taxon>Pentapetalae</taxon>
        <taxon>rosids</taxon>
        <taxon>fabids</taxon>
        <taxon>Malpighiales</taxon>
        <taxon>Rhizophoraceae</taxon>
        <taxon>Rhizophora</taxon>
    </lineage>
</organism>
<dbReference type="AlphaFoldDB" id="A0A2P2QN90"/>
<name>A0A2P2QN90_RHIMU</name>
<dbReference type="GO" id="GO:0005737">
    <property type="term" value="C:cytoplasm"/>
    <property type="evidence" value="ECO:0007669"/>
    <property type="project" value="TreeGrafter"/>
</dbReference>
<reference evidence="2" key="1">
    <citation type="submission" date="2018-02" db="EMBL/GenBank/DDBJ databases">
        <title>Rhizophora mucronata_Transcriptome.</title>
        <authorList>
            <person name="Meera S.P."/>
            <person name="Sreeshan A."/>
            <person name="Augustine A."/>
        </authorList>
    </citation>
    <scope>NUCLEOTIDE SEQUENCE</scope>
    <source>
        <tissue evidence="2">Leaf</tissue>
    </source>
</reference>
<accession>A0A2P2QN90</accession>
<dbReference type="InterPro" id="IPR045334">
    <property type="entry name" value="INTS3"/>
</dbReference>
<protein>
    <submittedName>
        <fullName evidence="2">Integrator complex subunit 3 homolog</fullName>
    </submittedName>
</protein>